<dbReference type="GO" id="GO:0009246">
    <property type="term" value="P:enterobacterial common antigen biosynthetic process"/>
    <property type="evidence" value="ECO:0007669"/>
    <property type="project" value="InterPro"/>
</dbReference>
<dbReference type="PANTHER" id="PTHR30250">
    <property type="entry name" value="PST FAMILY PREDICTED COLANIC ACID TRANSPORTER"/>
    <property type="match status" value="1"/>
</dbReference>
<dbReference type="PANTHER" id="PTHR30250:SF30">
    <property type="entry name" value="LIPID III FLIPPASE"/>
    <property type="match status" value="1"/>
</dbReference>
<dbReference type="CDD" id="cd13125">
    <property type="entry name" value="MATE_like_10"/>
    <property type="match status" value="1"/>
</dbReference>
<dbReference type="AlphaFoldDB" id="A0A7Y8KHS3"/>
<proteinExistence type="predicted"/>
<keyword evidence="5 6" id="KW-0472">Membrane</keyword>
<dbReference type="Pfam" id="PF01943">
    <property type="entry name" value="Polysacc_synt"/>
    <property type="match status" value="1"/>
</dbReference>
<evidence type="ECO:0000256" key="3">
    <source>
        <dbReference type="ARBA" id="ARBA00022692"/>
    </source>
</evidence>
<feature type="transmembrane region" description="Helical" evidence="6">
    <location>
        <begin position="46"/>
        <end position="67"/>
    </location>
</feature>
<feature type="transmembrane region" description="Helical" evidence="6">
    <location>
        <begin position="79"/>
        <end position="101"/>
    </location>
</feature>
<dbReference type="RefSeq" id="WP_177111585.1">
    <property type="nucleotide sequence ID" value="NZ_JACASD010000031.1"/>
</dbReference>
<evidence type="ECO:0000256" key="1">
    <source>
        <dbReference type="ARBA" id="ARBA00004651"/>
    </source>
</evidence>
<dbReference type="GO" id="GO:0005886">
    <property type="term" value="C:plasma membrane"/>
    <property type="evidence" value="ECO:0007669"/>
    <property type="project" value="UniProtKB-SubCell"/>
</dbReference>
<dbReference type="InterPro" id="IPR002797">
    <property type="entry name" value="Polysacc_synth"/>
</dbReference>
<evidence type="ECO:0000256" key="2">
    <source>
        <dbReference type="ARBA" id="ARBA00022475"/>
    </source>
</evidence>
<feature type="transmembrane region" description="Helical" evidence="6">
    <location>
        <begin position="362"/>
        <end position="384"/>
    </location>
</feature>
<reference evidence="7 8" key="1">
    <citation type="submission" date="2020-04" db="EMBL/GenBank/DDBJ databases">
        <title>Molecular characterization of pseudomonads from Agaricus bisporus reveal novel blotch 2 pathogens in Western Europe.</title>
        <authorList>
            <person name="Taparia T."/>
            <person name="Krijger M."/>
            <person name="Haynes E."/>
            <person name="Elpinstone J.G."/>
            <person name="Noble R."/>
            <person name="Van Der Wolf J."/>
        </authorList>
    </citation>
    <scope>NUCLEOTIDE SEQUENCE [LARGE SCALE GENOMIC DNA]</scope>
    <source>
        <strain evidence="7 8">P8021</strain>
    </source>
</reference>
<dbReference type="EMBL" id="JACASD010000031">
    <property type="protein sequence ID" value="NWE89398.1"/>
    <property type="molecule type" value="Genomic_DNA"/>
</dbReference>
<keyword evidence="2" id="KW-1003">Cell membrane</keyword>
<comment type="subcellular location">
    <subcellularLocation>
        <location evidence="1">Cell membrane</location>
        <topology evidence="1">Multi-pass membrane protein</topology>
    </subcellularLocation>
</comment>
<dbReference type="InterPro" id="IPR050833">
    <property type="entry name" value="Poly_Biosynth_Transport"/>
</dbReference>
<keyword evidence="4 6" id="KW-1133">Transmembrane helix</keyword>
<gene>
    <name evidence="7" type="ORF">HX893_14795</name>
</gene>
<accession>A0A7Y8KHS3</accession>
<feature type="transmembrane region" description="Helical" evidence="6">
    <location>
        <begin position="390"/>
        <end position="408"/>
    </location>
</feature>
<evidence type="ECO:0000256" key="6">
    <source>
        <dbReference type="SAM" id="Phobius"/>
    </source>
</evidence>
<feature type="transmembrane region" description="Helical" evidence="6">
    <location>
        <begin position="113"/>
        <end position="136"/>
    </location>
</feature>
<evidence type="ECO:0000313" key="8">
    <source>
        <dbReference type="Proteomes" id="UP000585226"/>
    </source>
</evidence>
<protein>
    <submittedName>
        <fullName evidence="7">O-antigen translocase</fullName>
    </submittedName>
</protein>
<feature type="transmembrane region" description="Helical" evidence="6">
    <location>
        <begin position="12"/>
        <end position="34"/>
    </location>
</feature>
<sequence length="415" mass="46347">MTLIRTSLLNAIAVFIKMLTLLGINKVLAIYVGPSGYAALGQFQNAVQMITTFASGAVNTGVTKYTAEYKDDVAAQHRVWRTAGTIALSGSLFFSVLIVIFNETLAIWFLKDAGFGGVFVWFGATLVLFTLNTLMLSILNGKKEIGKYVIANIAGSLFSLLVTALMSMSYGLYGALVALAVYQSLSCFITFFLCFKSPWFKLSYMMGRLDKKTAINLSKFTVMALSSALCVPISHILVRNHLGETFGWQSAGYWEAMWRLSSAYLMLVTTTLSVYYLPKLSELKESKDIKNEILQGYKVIFPVAIACGLIMYFLRDFIISVLFTSDFLPMRDLFGWQMLGDVLKIASWILGYVLAARAYWKIFVFSELFFALLFYVLVVVFSSFELESAVIAHAVTYALHFCFMFAVMKKKGIFA</sequence>
<feature type="transmembrane region" description="Helical" evidence="6">
    <location>
        <begin position="216"/>
        <end position="238"/>
    </location>
</feature>
<feature type="transmembrane region" description="Helical" evidence="6">
    <location>
        <begin position="334"/>
        <end position="355"/>
    </location>
</feature>
<comment type="caution">
    <text evidence="7">The sequence shown here is derived from an EMBL/GenBank/DDBJ whole genome shotgun (WGS) entry which is preliminary data.</text>
</comment>
<evidence type="ECO:0000256" key="5">
    <source>
        <dbReference type="ARBA" id="ARBA00023136"/>
    </source>
</evidence>
<feature type="transmembrane region" description="Helical" evidence="6">
    <location>
        <begin position="297"/>
        <end position="314"/>
    </location>
</feature>
<evidence type="ECO:0000313" key="7">
    <source>
        <dbReference type="EMBL" id="NWE89398.1"/>
    </source>
</evidence>
<evidence type="ECO:0000256" key="4">
    <source>
        <dbReference type="ARBA" id="ARBA00022989"/>
    </source>
</evidence>
<dbReference type="Proteomes" id="UP000585226">
    <property type="component" value="Unassembled WGS sequence"/>
</dbReference>
<name>A0A7Y8KHS3_9PSED</name>
<feature type="transmembrane region" description="Helical" evidence="6">
    <location>
        <begin position="148"/>
        <end position="166"/>
    </location>
</feature>
<dbReference type="InterPro" id="IPR044550">
    <property type="entry name" value="WzxE"/>
</dbReference>
<feature type="transmembrane region" description="Helical" evidence="6">
    <location>
        <begin position="258"/>
        <end position="277"/>
    </location>
</feature>
<keyword evidence="3 6" id="KW-0812">Transmembrane</keyword>
<organism evidence="7 8">
    <name type="scientific">Pseudomonas reactans</name>
    <dbReference type="NCBI Taxonomy" id="117680"/>
    <lineage>
        <taxon>Bacteria</taxon>
        <taxon>Pseudomonadati</taxon>
        <taxon>Pseudomonadota</taxon>
        <taxon>Gammaproteobacteria</taxon>
        <taxon>Pseudomonadales</taxon>
        <taxon>Pseudomonadaceae</taxon>
        <taxon>Pseudomonas</taxon>
    </lineage>
</organism>
<feature type="transmembrane region" description="Helical" evidence="6">
    <location>
        <begin position="172"/>
        <end position="195"/>
    </location>
</feature>